<feature type="domain" description="SGNH hydrolase-type esterase" evidence="1">
    <location>
        <begin position="50"/>
        <end position="176"/>
    </location>
</feature>
<dbReference type="Pfam" id="PF13472">
    <property type="entry name" value="Lipase_GDSL_2"/>
    <property type="match status" value="1"/>
</dbReference>
<accession>A0A8D8ZAY6</accession>
<reference evidence="2" key="1">
    <citation type="submission" date="2021-05" db="EMBL/GenBank/DDBJ databases">
        <authorList>
            <person name="Alioto T."/>
            <person name="Alioto T."/>
            <person name="Gomez Garrido J."/>
        </authorList>
    </citation>
    <scope>NUCLEOTIDE SEQUENCE</scope>
</reference>
<organism evidence="2">
    <name type="scientific">Cacopsylla melanoneura</name>
    <dbReference type="NCBI Taxonomy" id="428564"/>
    <lineage>
        <taxon>Eukaryota</taxon>
        <taxon>Metazoa</taxon>
        <taxon>Ecdysozoa</taxon>
        <taxon>Arthropoda</taxon>
        <taxon>Hexapoda</taxon>
        <taxon>Insecta</taxon>
        <taxon>Pterygota</taxon>
        <taxon>Neoptera</taxon>
        <taxon>Paraneoptera</taxon>
        <taxon>Hemiptera</taxon>
        <taxon>Sternorrhyncha</taxon>
        <taxon>Psylloidea</taxon>
        <taxon>Psyllidae</taxon>
        <taxon>Psyllinae</taxon>
        <taxon>Cacopsylla</taxon>
    </lineage>
</organism>
<dbReference type="SUPFAM" id="SSF52266">
    <property type="entry name" value="SGNH hydrolase"/>
    <property type="match status" value="1"/>
</dbReference>
<name>A0A8D8ZAY6_9HEMI</name>
<dbReference type="Gene3D" id="3.40.50.1110">
    <property type="entry name" value="SGNH hydrolase"/>
    <property type="match status" value="1"/>
</dbReference>
<sequence length="190" mass="21698">MIVLIGDSIFVRMNKSCPIPDSLSLATSGASVSFLPNNPSFYKLIHTDYFKENPNHNHSNDVLCLLAGTNDFLKSVDVDDVKKSHRKLVNYCLRRFKHIVLCQIPPIPNLPVDRNETIRLFNRWLVTVYAQNPKVTVVNSFHPFLSEHTLPYPLVRYYELTYPSGKTDLIHLNRDGLLILRNIILSAIPA</sequence>
<dbReference type="EMBL" id="HBUF01462842">
    <property type="protein sequence ID" value="CAG6744259.1"/>
    <property type="molecule type" value="Transcribed_RNA"/>
</dbReference>
<proteinExistence type="predicted"/>
<dbReference type="InterPro" id="IPR036514">
    <property type="entry name" value="SGNH_hydro_sf"/>
</dbReference>
<dbReference type="AlphaFoldDB" id="A0A8D8ZAY6"/>
<dbReference type="InterPro" id="IPR013830">
    <property type="entry name" value="SGNH_hydro"/>
</dbReference>
<protein>
    <recommendedName>
        <fullName evidence="1">SGNH hydrolase-type esterase domain-containing protein</fullName>
    </recommendedName>
</protein>
<evidence type="ECO:0000259" key="1">
    <source>
        <dbReference type="Pfam" id="PF13472"/>
    </source>
</evidence>
<evidence type="ECO:0000313" key="2">
    <source>
        <dbReference type="EMBL" id="CAG6744259.1"/>
    </source>
</evidence>